<dbReference type="RefSeq" id="WP_064031499.1">
    <property type="nucleotide sequence ID" value="NZ_LUUK01000224.1"/>
</dbReference>
<comment type="similarity">
    <text evidence="1">Belongs to the UPF0276 family.</text>
</comment>
<dbReference type="Pfam" id="PF05114">
    <property type="entry name" value="MbnB_TglH_ChrH"/>
    <property type="match status" value="1"/>
</dbReference>
<dbReference type="NCBIfam" id="NF003818">
    <property type="entry name" value="PRK05409.1"/>
    <property type="match status" value="1"/>
</dbReference>
<dbReference type="PANTHER" id="PTHR42194:SF1">
    <property type="entry name" value="UPF0276 PROTEIN HI_1600"/>
    <property type="match status" value="1"/>
</dbReference>
<dbReference type="AlphaFoldDB" id="A0A177N304"/>
<dbReference type="OrthoDB" id="9763101at2"/>
<sequence>MTTPRSSQLSRRVAAPIPACAGVGLRSAHHGDALAGPVPVGWLEVHSENYFGAGGPPLRYLETLRDVLPISLHGVGLSLGSTDPLDSEHLRQLKHLIGRVEPGLVSEHLSWSSQGGRYLNDLLPLPYTEATLHHLCDRLNRVQDFLGRTLLIENPAGYLQYREADYSESGFLNELARRSGCGILLDVNNLYVSSHNLHWNAADYLAELDGERVGELHLAGHALRTIDTASLLLDTHAGPVAAPVWQLFRQVLQRFGRRPTLIEWDADLPAWPVLLNEAAKADELLETNDACIA</sequence>
<evidence type="ECO:0000313" key="3">
    <source>
        <dbReference type="Proteomes" id="UP000077628"/>
    </source>
</evidence>
<evidence type="ECO:0000313" key="2">
    <source>
        <dbReference type="EMBL" id="OAI12034.1"/>
    </source>
</evidence>
<dbReference type="HAMAP" id="MF_00697">
    <property type="entry name" value="UPF0276"/>
    <property type="match status" value="1"/>
</dbReference>
<protein>
    <recommendedName>
        <fullName evidence="1">UPF0276 protein A1355_01035</fullName>
    </recommendedName>
</protein>
<accession>A0A177N304</accession>
<reference evidence="3" key="1">
    <citation type="submission" date="2016-03" db="EMBL/GenBank/DDBJ databases">
        <authorList>
            <person name="Heylen K."/>
            <person name="De Vos P."/>
            <person name="Vekeman B."/>
        </authorList>
    </citation>
    <scope>NUCLEOTIDE SEQUENCE [LARGE SCALE GENOMIC DNA]</scope>
    <source>
        <strain evidence="3">R-45383</strain>
    </source>
</reference>
<dbReference type="STRING" id="702114.A1355_01035"/>
<dbReference type="InterPro" id="IPR007801">
    <property type="entry name" value="MbnB/TglH/ChrH"/>
</dbReference>
<comment type="caution">
    <text evidence="2">The sequence shown here is derived from an EMBL/GenBank/DDBJ whole genome shotgun (WGS) entry which is preliminary data.</text>
</comment>
<dbReference type="Proteomes" id="UP000077628">
    <property type="component" value="Unassembled WGS sequence"/>
</dbReference>
<name>A0A177N304_9GAMM</name>
<gene>
    <name evidence="2" type="ORF">A1355_01035</name>
</gene>
<dbReference type="PANTHER" id="PTHR42194">
    <property type="entry name" value="UPF0276 PROTEIN HI_1600"/>
    <property type="match status" value="1"/>
</dbReference>
<keyword evidence="3" id="KW-1185">Reference proteome</keyword>
<dbReference type="Gene3D" id="3.20.20.150">
    <property type="entry name" value="Divalent-metal-dependent TIM barrel enzymes"/>
    <property type="match status" value="1"/>
</dbReference>
<proteinExistence type="inferred from homology"/>
<organism evidence="2 3">
    <name type="scientific">Methylomonas koyamae</name>
    <dbReference type="NCBI Taxonomy" id="702114"/>
    <lineage>
        <taxon>Bacteria</taxon>
        <taxon>Pseudomonadati</taxon>
        <taxon>Pseudomonadota</taxon>
        <taxon>Gammaproteobacteria</taxon>
        <taxon>Methylococcales</taxon>
        <taxon>Methylococcaceae</taxon>
        <taxon>Methylomonas</taxon>
    </lineage>
</organism>
<dbReference type="SUPFAM" id="SSF51658">
    <property type="entry name" value="Xylose isomerase-like"/>
    <property type="match status" value="1"/>
</dbReference>
<dbReference type="EMBL" id="LUUK01000224">
    <property type="protein sequence ID" value="OAI12034.1"/>
    <property type="molecule type" value="Genomic_DNA"/>
</dbReference>
<evidence type="ECO:0000256" key="1">
    <source>
        <dbReference type="HAMAP-Rule" id="MF_00697"/>
    </source>
</evidence>
<dbReference type="InterPro" id="IPR036237">
    <property type="entry name" value="Xyl_isomerase-like_sf"/>
</dbReference>